<dbReference type="EMBL" id="HBDY01013506">
    <property type="protein sequence ID" value="CAD8246494.1"/>
    <property type="molecule type" value="Transcribed_RNA"/>
</dbReference>
<organism evidence="4">
    <name type="scientific">Micromonas pusilla</name>
    <name type="common">Picoplanktonic green alga</name>
    <name type="synonym">Chromulina pusilla</name>
    <dbReference type="NCBI Taxonomy" id="38833"/>
    <lineage>
        <taxon>Eukaryota</taxon>
        <taxon>Viridiplantae</taxon>
        <taxon>Chlorophyta</taxon>
        <taxon>Mamiellophyceae</taxon>
        <taxon>Mamiellales</taxon>
        <taxon>Mamiellaceae</taxon>
        <taxon>Micromonas</taxon>
    </lineage>
</organism>
<proteinExistence type="inferred from homology"/>
<dbReference type="PROSITE" id="PS51651">
    <property type="entry name" value="DOCKER"/>
    <property type="match status" value="1"/>
</dbReference>
<feature type="domain" description="DOCKER" evidence="3">
    <location>
        <begin position="1"/>
        <end position="135"/>
    </location>
</feature>
<dbReference type="InterPro" id="IPR043162">
    <property type="entry name" value="DOCK_C_lobe_C"/>
</dbReference>
<dbReference type="InterPro" id="IPR027357">
    <property type="entry name" value="DOCKER_dom"/>
</dbReference>
<dbReference type="AlphaFoldDB" id="A0A7R9TVY1"/>
<sequence>MSALQRSLQGSLSAGVNGGVPTICEAFFPPDPKQVTWQDDGSGDDGEETRESLPRQVSSPPASPFTLKLAMSDEEREGLLEALEHFSSTCSRAVEVHGGAVRATAAEGRSSMEQMQGMFVRCLSEIKREIAAIDPAADSIEPAVE</sequence>
<dbReference type="Gene3D" id="1.20.58.740">
    <property type="match status" value="1"/>
</dbReference>
<name>A0A7R9TVY1_MICPS</name>
<reference evidence="4" key="1">
    <citation type="submission" date="2021-01" db="EMBL/GenBank/DDBJ databases">
        <authorList>
            <person name="Corre E."/>
            <person name="Pelletier E."/>
            <person name="Niang G."/>
            <person name="Scheremetjew M."/>
            <person name="Finn R."/>
            <person name="Kale V."/>
            <person name="Holt S."/>
            <person name="Cochrane G."/>
            <person name="Meng A."/>
            <person name="Brown T."/>
            <person name="Cohen L."/>
        </authorList>
    </citation>
    <scope>NUCLEOTIDE SEQUENCE</scope>
    <source>
        <strain evidence="4">RCC1614</strain>
    </source>
</reference>
<evidence type="ECO:0000313" key="4">
    <source>
        <dbReference type="EMBL" id="CAD8246494.1"/>
    </source>
</evidence>
<evidence type="ECO:0000259" key="3">
    <source>
        <dbReference type="PROSITE" id="PS51651"/>
    </source>
</evidence>
<accession>A0A7R9TVY1</accession>
<dbReference type="InterPro" id="IPR046773">
    <property type="entry name" value="DOCKER_Lobe_C"/>
</dbReference>
<comment type="similarity">
    <text evidence="1">Belongs to the DOCK family.</text>
</comment>
<feature type="region of interest" description="Disordered" evidence="2">
    <location>
        <begin position="29"/>
        <end position="65"/>
    </location>
</feature>
<gene>
    <name evidence="4" type="ORF">MPUS1402_LOCUS10233</name>
</gene>
<protein>
    <recommendedName>
        <fullName evidence="3">DOCKER domain-containing protein</fullName>
    </recommendedName>
</protein>
<evidence type="ECO:0000256" key="2">
    <source>
        <dbReference type="SAM" id="MobiDB-lite"/>
    </source>
</evidence>
<evidence type="ECO:0000256" key="1">
    <source>
        <dbReference type="PROSITE-ProRule" id="PRU00984"/>
    </source>
</evidence>
<dbReference type="Pfam" id="PF20421">
    <property type="entry name" value="DHR-2_Lobe_C"/>
    <property type="match status" value="1"/>
</dbReference>